<evidence type="ECO:0000313" key="1">
    <source>
        <dbReference type="EMBL" id="RUT46843.1"/>
    </source>
</evidence>
<proteinExistence type="predicted"/>
<dbReference type="Proteomes" id="UP000279446">
    <property type="component" value="Unassembled WGS sequence"/>
</dbReference>
<dbReference type="RefSeq" id="WP_127191728.1">
    <property type="nucleotide sequence ID" value="NZ_RZNY01000006.1"/>
</dbReference>
<dbReference type="AlphaFoldDB" id="A0A3S1EJ88"/>
<name>A0A3S1EJ88_9BACL</name>
<organism evidence="1 2">
    <name type="scientific">Paenibacillus anaericanus</name>
    <dbReference type="NCBI Taxonomy" id="170367"/>
    <lineage>
        <taxon>Bacteria</taxon>
        <taxon>Bacillati</taxon>
        <taxon>Bacillota</taxon>
        <taxon>Bacilli</taxon>
        <taxon>Bacillales</taxon>
        <taxon>Paenibacillaceae</taxon>
        <taxon>Paenibacillus</taxon>
    </lineage>
</organism>
<gene>
    <name evidence="1" type="ORF">EJP82_09050</name>
</gene>
<keyword evidence="2" id="KW-1185">Reference proteome</keyword>
<comment type="caution">
    <text evidence="1">The sequence shown here is derived from an EMBL/GenBank/DDBJ whole genome shotgun (WGS) entry which is preliminary data.</text>
</comment>
<protein>
    <submittedName>
        <fullName evidence="1">Uncharacterized protein</fullName>
    </submittedName>
</protein>
<dbReference type="EMBL" id="RZNY01000006">
    <property type="protein sequence ID" value="RUT46843.1"/>
    <property type="molecule type" value="Genomic_DNA"/>
</dbReference>
<accession>A0A3S1EJ88</accession>
<reference evidence="1 2" key="1">
    <citation type="submission" date="2018-12" db="EMBL/GenBank/DDBJ databases">
        <authorList>
            <person name="Sun L."/>
            <person name="Chen Z."/>
        </authorList>
    </citation>
    <scope>NUCLEOTIDE SEQUENCE [LARGE SCALE GENOMIC DNA]</scope>
    <source>
        <strain evidence="1 2">DSM 15890</strain>
    </source>
</reference>
<dbReference type="OrthoDB" id="1683573at2"/>
<dbReference type="InterPro" id="IPR025619">
    <property type="entry name" value="YlzJ"/>
</dbReference>
<sequence length="77" mass="8820">MSYYTIIPEEMYGENENEEMNYMYSEVELGGVLMQVRMDGGNRATIVRLLRCSSLNDYLNPAYAPGGQIAYIPMLLR</sequence>
<evidence type="ECO:0000313" key="2">
    <source>
        <dbReference type="Proteomes" id="UP000279446"/>
    </source>
</evidence>
<dbReference type="Pfam" id="PF14035">
    <property type="entry name" value="YlzJ"/>
    <property type="match status" value="1"/>
</dbReference>